<dbReference type="PANTHER" id="PTHR12918:SF1">
    <property type="entry name" value="CYSTEINE DIOXYGENASE TYPE 1"/>
    <property type="match status" value="1"/>
</dbReference>
<gene>
    <name evidence="8" type="ORF">ATK30_0130</name>
</gene>
<dbReference type="InterPro" id="IPR011051">
    <property type="entry name" value="RmlC_Cupin_sf"/>
</dbReference>
<sequence>MKTVPALDPAPVLADLVSGVRDIVRRERPPAETARLVAAQLESFLARPNLVPPEYRVGDPDRYRQHVVHSEPDGSFSVVALVWEPGQETPIHDHIAWCVAGVYEGAETERRYELRGEGATARLVAVADVVNGPGIACGFAPPGDIHLVRNAEETTVVSIHIYGADIGKLGTSVRRTYQLPVTDS</sequence>
<reference evidence="8 9" key="1">
    <citation type="submission" date="2017-12" db="EMBL/GenBank/DDBJ databases">
        <title>Sequencing the genomes of 1000 Actinobacteria strains.</title>
        <authorList>
            <person name="Klenk H.-P."/>
        </authorList>
    </citation>
    <scope>NUCLEOTIDE SEQUENCE [LARGE SCALE GENOMIC DNA]</scope>
    <source>
        <strain evidence="8 9">DSM 45165</strain>
    </source>
</reference>
<keyword evidence="2 7" id="KW-0479">Metal-binding</keyword>
<protein>
    <submittedName>
        <fullName evidence="8">Metal-dependent enzyme (Double-stranded beta helix superfamily)</fullName>
    </submittedName>
</protein>
<dbReference type="AlphaFoldDB" id="A0A2N3X1R3"/>
<dbReference type="SUPFAM" id="SSF51182">
    <property type="entry name" value="RmlC-like cupins"/>
    <property type="match status" value="1"/>
</dbReference>
<dbReference type="Pfam" id="PF05995">
    <property type="entry name" value="CDO_I"/>
    <property type="match status" value="1"/>
</dbReference>
<feature type="cross-link" description="3'-(S-cysteinyl)-tyrosine (Cys-Tyr)" evidence="6">
    <location>
        <begin position="98"/>
        <end position="162"/>
    </location>
</feature>
<comment type="caution">
    <text evidence="8">The sequence shown here is derived from an EMBL/GenBank/DDBJ whole genome shotgun (WGS) entry which is preliminary data.</text>
</comment>
<evidence type="ECO:0000256" key="5">
    <source>
        <dbReference type="ARBA" id="ARBA00023004"/>
    </source>
</evidence>
<keyword evidence="3" id="KW-0223">Dioxygenase</keyword>
<evidence type="ECO:0000256" key="2">
    <source>
        <dbReference type="ARBA" id="ARBA00022723"/>
    </source>
</evidence>
<dbReference type="InterPro" id="IPR010300">
    <property type="entry name" value="CDO_1"/>
</dbReference>
<comment type="similarity">
    <text evidence="1">Belongs to the cysteine dioxygenase family.</text>
</comment>
<keyword evidence="6" id="KW-0883">Thioether bond</keyword>
<dbReference type="Gene3D" id="2.60.120.10">
    <property type="entry name" value="Jelly Rolls"/>
    <property type="match status" value="1"/>
</dbReference>
<evidence type="ECO:0000256" key="1">
    <source>
        <dbReference type="ARBA" id="ARBA00006622"/>
    </source>
</evidence>
<keyword evidence="4" id="KW-0560">Oxidoreductase</keyword>
<dbReference type="Proteomes" id="UP000233750">
    <property type="component" value="Unassembled WGS sequence"/>
</dbReference>
<dbReference type="EMBL" id="PJMY01000001">
    <property type="protein sequence ID" value="PKW00059.1"/>
    <property type="molecule type" value="Genomic_DNA"/>
</dbReference>
<evidence type="ECO:0000256" key="7">
    <source>
        <dbReference type="PIRSR" id="PIRSR610300-51"/>
    </source>
</evidence>
<keyword evidence="5 7" id="KW-0408">Iron</keyword>
<dbReference type="PANTHER" id="PTHR12918">
    <property type="entry name" value="CYSTEINE DIOXYGENASE"/>
    <property type="match status" value="1"/>
</dbReference>
<name>A0A2N3X1R3_9PSEU</name>
<dbReference type="GO" id="GO:0008198">
    <property type="term" value="F:ferrous iron binding"/>
    <property type="evidence" value="ECO:0007669"/>
    <property type="project" value="TreeGrafter"/>
</dbReference>
<dbReference type="GO" id="GO:0016702">
    <property type="term" value="F:oxidoreductase activity, acting on single donors with incorporation of molecular oxygen, incorporation of two atoms of oxygen"/>
    <property type="evidence" value="ECO:0007669"/>
    <property type="project" value="InterPro"/>
</dbReference>
<feature type="binding site" evidence="7">
    <location>
        <position position="94"/>
    </location>
    <ligand>
        <name>Fe cation</name>
        <dbReference type="ChEBI" id="CHEBI:24875"/>
        <note>catalytic</note>
    </ligand>
</feature>
<evidence type="ECO:0000256" key="6">
    <source>
        <dbReference type="PIRSR" id="PIRSR610300-50"/>
    </source>
</evidence>
<evidence type="ECO:0000256" key="4">
    <source>
        <dbReference type="ARBA" id="ARBA00023002"/>
    </source>
</evidence>
<evidence type="ECO:0000313" key="8">
    <source>
        <dbReference type="EMBL" id="PKW00059.1"/>
    </source>
</evidence>
<evidence type="ECO:0000313" key="9">
    <source>
        <dbReference type="Proteomes" id="UP000233750"/>
    </source>
</evidence>
<accession>A0A2N3X1R3</accession>
<evidence type="ECO:0000256" key="3">
    <source>
        <dbReference type="ARBA" id="ARBA00022964"/>
    </source>
</evidence>
<feature type="binding site" evidence="7">
    <location>
        <position position="146"/>
    </location>
    <ligand>
        <name>Fe cation</name>
        <dbReference type="ChEBI" id="CHEBI:24875"/>
        <note>catalytic</note>
    </ligand>
</feature>
<feature type="binding site" evidence="7">
    <location>
        <position position="92"/>
    </location>
    <ligand>
        <name>Fe cation</name>
        <dbReference type="ChEBI" id="CHEBI:24875"/>
        <note>catalytic</note>
    </ligand>
</feature>
<dbReference type="RefSeq" id="WP_208637212.1">
    <property type="nucleotide sequence ID" value="NZ_PJMY01000001.1"/>
</dbReference>
<keyword evidence="9" id="KW-1185">Reference proteome</keyword>
<organism evidence="8 9">
    <name type="scientific">Amycolatopsis echigonensis</name>
    <dbReference type="NCBI Taxonomy" id="2576905"/>
    <lineage>
        <taxon>Bacteria</taxon>
        <taxon>Bacillati</taxon>
        <taxon>Actinomycetota</taxon>
        <taxon>Actinomycetes</taxon>
        <taxon>Pseudonocardiales</taxon>
        <taxon>Pseudonocardiaceae</taxon>
        <taxon>Amycolatopsis</taxon>
    </lineage>
</organism>
<proteinExistence type="inferred from homology"/>
<dbReference type="InterPro" id="IPR014710">
    <property type="entry name" value="RmlC-like_jellyroll"/>
</dbReference>
<dbReference type="CDD" id="cd10548">
    <property type="entry name" value="cupin_CDO"/>
    <property type="match status" value="1"/>
</dbReference>